<comment type="cofactor">
    <cofactor evidence="1">
        <name>Mg(2+)</name>
        <dbReference type="ChEBI" id="CHEBI:18420"/>
    </cofactor>
</comment>
<dbReference type="GO" id="GO:0016787">
    <property type="term" value="F:hydrolase activity"/>
    <property type="evidence" value="ECO:0007669"/>
    <property type="project" value="UniProtKB-KW"/>
</dbReference>
<keyword evidence="4" id="KW-1185">Reference proteome</keyword>
<reference evidence="3" key="1">
    <citation type="submission" date="2022-07" db="EMBL/GenBank/DDBJ databases">
        <authorList>
            <person name="Macas J."/>
            <person name="Novak P."/>
            <person name="Neumann P."/>
        </authorList>
    </citation>
    <scope>NUCLEOTIDE SEQUENCE</scope>
</reference>
<keyword evidence="1" id="KW-0347">Helicase</keyword>
<dbReference type="GO" id="GO:0043139">
    <property type="term" value="F:5'-3' DNA helicase activity"/>
    <property type="evidence" value="ECO:0007669"/>
    <property type="project" value="UniProtKB-EC"/>
</dbReference>
<comment type="catalytic activity">
    <reaction evidence="1">
        <text>ATP + H2O = ADP + phosphate + H(+)</text>
        <dbReference type="Rhea" id="RHEA:13065"/>
        <dbReference type="ChEBI" id="CHEBI:15377"/>
        <dbReference type="ChEBI" id="CHEBI:15378"/>
        <dbReference type="ChEBI" id="CHEBI:30616"/>
        <dbReference type="ChEBI" id="CHEBI:43474"/>
        <dbReference type="ChEBI" id="CHEBI:456216"/>
        <dbReference type="EC" id="5.6.2.3"/>
    </reaction>
</comment>
<dbReference type="AlphaFoldDB" id="A0A9P1EKZ5"/>
<keyword evidence="1" id="KW-0378">Hydrolase</keyword>
<keyword evidence="1" id="KW-0067">ATP-binding</keyword>
<name>A0A9P1EKZ5_CUSEU</name>
<accession>A0A9P1EKZ5</accession>
<keyword evidence="1" id="KW-0234">DNA repair</keyword>
<keyword evidence="1" id="KW-0227">DNA damage</keyword>
<dbReference type="OrthoDB" id="1305607at2759"/>
<dbReference type="InterPro" id="IPR010285">
    <property type="entry name" value="DNA_helicase_pif1-like_DEAD"/>
</dbReference>
<evidence type="ECO:0000256" key="1">
    <source>
        <dbReference type="RuleBase" id="RU363044"/>
    </source>
</evidence>
<protein>
    <recommendedName>
        <fullName evidence="1">ATP-dependent DNA helicase</fullName>
        <ecNumber evidence="1">5.6.2.3</ecNumber>
    </recommendedName>
</protein>
<dbReference type="GO" id="GO:0006281">
    <property type="term" value="P:DNA repair"/>
    <property type="evidence" value="ECO:0007669"/>
    <property type="project" value="UniProtKB-KW"/>
</dbReference>
<dbReference type="Pfam" id="PF05970">
    <property type="entry name" value="PIF1"/>
    <property type="match status" value="1"/>
</dbReference>
<dbReference type="EC" id="5.6.2.3" evidence="1"/>
<sequence length="118" mass="13250">MKVLSVIPHGSRHYVVNATINSSYLWSECIVLCLTKNMRLQDTTNPSYSYDLNVFSNWTANIGDNVAGESNDGHVRISITEDLLIQTDGDHIAAILKAYFRNMLNLQAIWVVCATVQF</sequence>
<feature type="domain" description="DNA helicase Pif1-like DEAD-box helicase" evidence="2">
    <location>
        <begin position="2"/>
        <end position="67"/>
    </location>
</feature>
<keyword evidence="1" id="KW-0547">Nucleotide-binding</keyword>
<dbReference type="GO" id="GO:0006310">
    <property type="term" value="P:DNA recombination"/>
    <property type="evidence" value="ECO:0007669"/>
    <property type="project" value="UniProtKB-KW"/>
</dbReference>
<evidence type="ECO:0000313" key="3">
    <source>
        <dbReference type="EMBL" id="CAH9114611.1"/>
    </source>
</evidence>
<dbReference type="GO" id="GO:0005524">
    <property type="term" value="F:ATP binding"/>
    <property type="evidence" value="ECO:0007669"/>
    <property type="project" value="UniProtKB-KW"/>
</dbReference>
<gene>
    <name evidence="3" type="ORF">CEURO_LOCUS20457</name>
</gene>
<proteinExistence type="inferred from homology"/>
<evidence type="ECO:0000313" key="4">
    <source>
        <dbReference type="Proteomes" id="UP001152484"/>
    </source>
</evidence>
<keyword evidence="1" id="KW-0233">DNA recombination</keyword>
<organism evidence="3 4">
    <name type="scientific">Cuscuta europaea</name>
    <name type="common">European dodder</name>
    <dbReference type="NCBI Taxonomy" id="41803"/>
    <lineage>
        <taxon>Eukaryota</taxon>
        <taxon>Viridiplantae</taxon>
        <taxon>Streptophyta</taxon>
        <taxon>Embryophyta</taxon>
        <taxon>Tracheophyta</taxon>
        <taxon>Spermatophyta</taxon>
        <taxon>Magnoliopsida</taxon>
        <taxon>eudicotyledons</taxon>
        <taxon>Gunneridae</taxon>
        <taxon>Pentapetalae</taxon>
        <taxon>asterids</taxon>
        <taxon>lamiids</taxon>
        <taxon>Solanales</taxon>
        <taxon>Convolvulaceae</taxon>
        <taxon>Cuscuteae</taxon>
        <taxon>Cuscuta</taxon>
        <taxon>Cuscuta subgen. Cuscuta</taxon>
    </lineage>
</organism>
<evidence type="ECO:0000259" key="2">
    <source>
        <dbReference type="Pfam" id="PF05970"/>
    </source>
</evidence>
<comment type="similarity">
    <text evidence="1">Belongs to the helicase family.</text>
</comment>
<dbReference type="EMBL" id="CAMAPE010000065">
    <property type="protein sequence ID" value="CAH9114611.1"/>
    <property type="molecule type" value="Genomic_DNA"/>
</dbReference>
<dbReference type="GO" id="GO:0000723">
    <property type="term" value="P:telomere maintenance"/>
    <property type="evidence" value="ECO:0007669"/>
    <property type="project" value="InterPro"/>
</dbReference>
<dbReference type="Proteomes" id="UP001152484">
    <property type="component" value="Unassembled WGS sequence"/>
</dbReference>
<comment type="caution">
    <text evidence="3">The sequence shown here is derived from an EMBL/GenBank/DDBJ whole genome shotgun (WGS) entry which is preliminary data.</text>
</comment>